<dbReference type="PANTHER" id="PTHR10264">
    <property type="entry name" value="BAND 7 PROTEIN-RELATED"/>
    <property type="match status" value="1"/>
</dbReference>
<evidence type="ECO:0000313" key="5">
    <source>
        <dbReference type="Proteomes" id="UP000023152"/>
    </source>
</evidence>
<dbReference type="Gene3D" id="3.30.479.30">
    <property type="entry name" value="Band 7 domain"/>
    <property type="match status" value="1"/>
</dbReference>
<dbReference type="InterPro" id="IPR001107">
    <property type="entry name" value="Band_7"/>
</dbReference>
<dbReference type="Proteomes" id="UP000023152">
    <property type="component" value="Unassembled WGS sequence"/>
</dbReference>
<dbReference type="InterPro" id="IPR036013">
    <property type="entry name" value="Band_7/SPFH_dom_sf"/>
</dbReference>
<feature type="region of interest" description="Disordered" evidence="2">
    <location>
        <begin position="204"/>
        <end position="227"/>
    </location>
</feature>
<evidence type="ECO:0000259" key="3">
    <source>
        <dbReference type="SMART" id="SM00244"/>
    </source>
</evidence>
<dbReference type="AlphaFoldDB" id="X6P0Y0"/>
<evidence type="ECO:0000256" key="2">
    <source>
        <dbReference type="SAM" id="MobiDB-lite"/>
    </source>
</evidence>
<dbReference type="SUPFAM" id="SSF117892">
    <property type="entry name" value="Band 7/SPFH domain"/>
    <property type="match status" value="1"/>
</dbReference>
<dbReference type="Pfam" id="PF01145">
    <property type="entry name" value="Band_7"/>
    <property type="match status" value="1"/>
</dbReference>
<gene>
    <name evidence="4" type="ORF">RFI_05916</name>
</gene>
<dbReference type="OMA" id="CEHILYF"/>
<proteinExistence type="inferred from homology"/>
<name>X6P0Y0_RETFI</name>
<evidence type="ECO:0000313" key="4">
    <source>
        <dbReference type="EMBL" id="ETO31202.1"/>
    </source>
</evidence>
<dbReference type="InterPro" id="IPR001972">
    <property type="entry name" value="Stomatin_HflK_fam"/>
</dbReference>
<dbReference type="PRINTS" id="PR00721">
    <property type="entry name" value="STOMATIN"/>
</dbReference>
<dbReference type="GO" id="GO:0098552">
    <property type="term" value="C:side of membrane"/>
    <property type="evidence" value="ECO:0007669"/>
    <property type="project" value="UniProtKB-ARBA"/>
</dbReference>
<reference evidence="4 5" key="1">
    <citation type="journal article" date="2013" name="Curr. Biol.">
        <title>The Genome of the Foraminiferan Reticulomyxa filosa.</title>
        <authorList>
            <person name="Glockner G."/>
            <person name="Hulsmann N."/>
            <person name="Schleicher M."/>
            <person name="Noegel A.A."/>
            <person name="Eichinger L."/>
            <person name="Gallinger C."/>
            <person name="Pawlowski J."/>
            <person name="Sierra R."/>
            <person name="Euteneuer U."/>
            <person name="Pillet L."/>
            <person name="Moustafa A."/>
            <person name="Platzer M."/>
            <person name="Groth M."/>
            <person name="Szafranski K."/>
            <person name="Schliwa M."/>
        </authorList>
    </citation>
    <scope>NUCLEOTIDE SEQUENCE [LARGE SCALE GENOMIC DNA]</scope>
</reference>
<dbReference type="SMART" id="SM00244">
    <property type="entry name" value="PHB"/>
    <property type="match status" value="1"/>
</dbReference>
<dbReference type="OrthoDB" id="2105077at2759"/>
<feature type="domain" description="Band 7" evidence="3">
    <location>
        <begin position="1"/>
        <end position="122"/>
    </location>
</feature>
<comment type="similarity">
    <text evidence="1">Belongs to the band 7/mec-2 family.</text>
</comment>
<accession>X6P0Y0</accession>
<feature type="compositionally biased region" description="Basic and acidic residues" evidence="2">
    <location>
        <begin position="213"/>
        <end position="227"/>
    </location>
</feature>
<protein>
    <submittedName>
        <fullName evidence="4">Band 7 protein</fullName>
    </submittedName>
</protein>
<evidence type="ECO:0000256" key="1">
    <source>
        <dbReference type="ARBA" id="ARBA00008164"/>
    </source>
</evidence>
<dbReference type="EMBL" id="ASPP01005079">
    <property type="protein sequence ID" value="ETO31202.1"/>
    <property type="molecule type" value="Genomic_DNA"/>
</dbReference>
<dbReference type="FunFam" id="3.30.479.30:FF:000004">
    <property type="entry name" value="Putative membrane protease family, stomatin"/>
    <property type="match status" value="1"/>
</dbReference>
<organism evidence="4 5">
    <name type="scientific">Reticulomyxa filosa</name>
    <dbReference type="NCBI Taxonomy" id="46433"/>
    <lineage>
        <taxon>Eukaryota</taxon>
        <taxon>Sar</taxon>
        <taxon>Rhizaria</taxon>
        <taxon>Retaria</taxon>
        <taxon>Foraminifera</taxon>
        <taxon>Monothalamids</taxon>
        <taxon>Reticulomyxidae</taxon>
        <taxon>Reticulomyxa</taxon>
    </lineage>
</organism>
<dbReference type="Gene3D" id="6.10.250.2090">
    <property type="match status" value="1"/>
</dbReference>
<sequence>MYKVDLRTRVHELLPQHIITKDNVSSSVTAVIYYHIENAEKAVLRVTDVDQGIHQLAQTELRDLLCQKEFNDILENRDEYSKIITQKVESRCADWGVIVEHIQLKNIDLTNENMVRAMAKEAEATREKMAAMIRADGEYQAAVKLAEAAKILRNNPVAVELRRLQTLERIAKEKNQTTLVVPMQVFQQVQETLKSTDSAGQEIDLSAFVNKDSPAEGDKAGTSESKK</sequence>
<dbReference type="PANTHER" id="PTHR10264:SF19">
    <property type="entry name" value="AT06885P-RELATED"/>
    <property type="match status" value="1"/>
</dbReference>
<comment type="caution">
    <text evidence="4">The sequence shown here is derived from an EMBL/GenBank/DDBJ whole genome shotgun (WGS) entry which is preliminary data.</text>
</comment>
<dbReference type="GO" id="GO:0005886">
    <property type="term" value="C:plasma membrane"/>
    <property type="evidence" value="ECO:0007669"/>
    <property type="project" value="InterPro"/>
</dbReference>
<dbReference type="InterPro" id="IPR043202">
    <property type="entry name" value="Band-7_stomatin-like"/>
</dbReference>
<keyword evidence="5" id="KW-1185">Reference proteome</keyword>